<reference evidence="1" key="1">
    <citation type="submission" date="2021-02" db="EMBL/GenBank/DDBJ databases">
        <authorList>
            <person name="Dougan E. K."/>
            <person name="Rhodes N."/>
            <person name="Thang M."/>
            <person name="Chan C."/>
        </authorList>
    </citation>
    <scope>NUCLEOTIDE SEQUENCE</scope>
</reference>
<evidence type="ECO:0000313" key="2">
    <source>
        <dbReference type="Proteomes" id="UP000626109"/>
    </source>
</evidence>
<evidence type="ECO:0000313" key="1">
    <source>
        <dbReference type="EMBL" id="CAE8648440.1"/>
    </source>
</evidence>
<dbReference type="AlphaFoldDB" id="A0A813ICN6"/>
<accession>A0A813ICN6</accession>
<comment type="caution">
    <text evidence="1">The sequence shown here is derived from an EMBL/GenBank/DDBJ whole genome shotgun (WGS) entry which is preliminary data.</text>
</comment>
<name>A0A813ICN6_POLGL</name>
<proteinExistence type="predicted"/>
<dbReference type="EMBL" id="CAJNNW010006598">
    <property type="protein sequence ID" value="CAE8648440.1"/>
    <property type="molecule type" value="Genomic_DNA"/>
</dbReference>
<dbReference type="Proteomes" id="UP000626109">
    <property type="component" value="Unassembled WGS sequence"/>
</dbReference>
<gene>
    <name evidence="1" type="ORF">PGLA2088_LOCUS6571</name>
</gene>
<sequence>MVHDRLGRPLDLVGGLTSKSPSYSAETGRPARLGRDKEALYWTSHPYLALLASDSSRDQALEECPVGLLMADLLTALACYETGDAGCYTLFEPNVRSGLKFLGMRVLMGTRWPVYDAINSDTWKRRRQSENGERQDGLAEAAAVVEAKSSGIDCRVSDGLSSWGHEEQPVLDWDRFKAAMTLEYLRAATSISS</sequence>
<feature type="non-terminal residue" evidence="1">
    <location>
        <position position="193"/>
    </location>
</feature>
<protein>
    <submittedName>
        <fullName evidence="1">Uncharacterized protein</fullName>
    </submittedName>
</protein>
<organism evidence="1 2">
    <name type="scientific">Polarella glacialis</name>
    <name type="common">Dinoflagellate</name>
    <dbReference type="NCBI Taxonomy" id="89957"/>
    <lineage>
        <taxon>Eukaryota</taxon>
        <taxon>Sar</taxon>
        <taxon>Alveolata</taxon>
        <taxon>Dinophyceae</taxon>
        <taxon>Suessiales</taxon>
        <taxon>Suessiaceae</taxon>
        <taxon>Polarella</taxon>
    </lineage>
</organism>